<dbReference type="PANTHER" id="PTHR43630:SF2">
    <property type="entry name" value="GLYCOSYLTRANSFERASE"/>
    <property type="match status" value="1"/>
</dbReference>
<accession>A0A1F5ZJV2</accession>
<feature type="domain" description="Glycosyltransferase 2-like" evidence="1">
    <location>
        <begin position="10"/>
        <end position="142"/>
    </location>
</feature>
<dbReference type="InterPro" id="IPR029044">
    <property type="entry name" value="Nucleotide-diphossugar_trans"/>
</dbReference>
<comment type="caution">
    <text evidence="2">The sequence shown here is derived from an EMBL/GenBank/DDBJ whole genome shotgun (WGS) entry which is preliminary data.</text>
</comment>
<evidence type="ECO:0000313" key="2">
    <source>
        <dbReference type="EMBL" id="OGG12604.1"/>
    </source>
</evidence>
<protein>
    <recommendedName>
        <fullName evidence="1">Glycosyltransferase 2-like domain-containing protein</fullName>
    </recommendedName>
</protein>
<evidence type="ECO:0000313" key="3">
    <source>
        <dbReference type="Proteomes" id="UP000176923"/>
    </source>
</evidence>
<proteinExistence type="predicted"/>
<dbReference type="InterPro" id="IPR001173">
    <property type="entry name" value="Glyco_trans_2-like"/>
</dbReference>
<dbReference type="SUPFAM" id="SSF53448">
    <property type="entry name" value="Nucleotide-diphospho-sugar transferases"/>
    <property type="match status" value="1"/>
</dbReference>
<dbReference type="Pfam" id="PF00535">
    <property type="entry name" value="Glycos_transf_2"/>
    <property type="match status" value="1"/>
</dbReference>
<dbReference type="Gene3D" id="3.90.550.10">
    <property type="entry name" value="Spore Coat Polysaccharide Biosynthesis Protein SpsA, Chain A"/>
    <property type="match status" value="1"/>
</dbReference>
<organism evidence="2 3">
    <name type="scientific">Candidatus Gottesmanbacteria bacterium RIFCSPHIGHO2_02_FULL_39_11</name>
    <dbReference type="NCBI Taxonomy" id="1798382"/>
    <lineage>
        <taxon>Bacteria</taxon>
        <taxon>Candidatus Gottesmaniibacteriota</taxon>
    </lineage>
</organism>
<evidence type="ECO:0000259" key="1">
    <source>
        <dbReference type="Pfam" id="PF00535"/>
    </source>
</evidence>
<sequence length="263" mass="30946">MQKKLVNNISLIVLAKNEEINIKSCLESLKWVGDIIVVDTGSTDGTMEVAKRYTDKVYSFPFNGSFAEVRNFGLSKVKSDWVLVLDADETLPADAQEKINKLITSDEYDGYWFARRNYINEKKYLKYGYFYPDFQLRLFKNTSNVSYCGKIHECLTIPKEKTKEVKDIEIFHNFSHTKYDSFFHFSRFYSYIRIEGKEISRSNASDFYILKESITLPLVHIWKSFIQKYGYKDGYAGLRAAVLWGMYESTRYLYALYVRIRKI</sequence>
<dbReference type="PANTHER" id="PTHR43630">
    <property type="entry name" value="POLY-BETA-1,6-N-ACETYL-D-GLUCOSAMINE SYNTHASE"/>
    <property type="match status" value="1"/>
</dbReference>
<dbReference type="AlphaFoldDB" id="A0A1F5ZJV2"/>
<gene>
    <name evidence="2" type="ORF">A3D77_04675</name>
</gene>
<dbReference type="EMBL" id="MFJL01000044">
    <property type="protein sequence ID" value="OGG12604.1"/>
    <property type="molecule type" value="Genomic_DNA"/>
</dbReference>
<reference evidence="2 3" key="1">
    <citation type="journal article" date="2016" name="Nat. Commun.">
        <title>Thousands of microbial genomes shed light on interconnected biogeochemical processes in an aquifer system.</title>
        <authorList>
            <person name="Anantharaman K."/>
            <person name="Brown C.T."/>
            <person name="Hug L.A."/>
            <person name="Sharon I."/>
            <person name="Castelle C.J."/>
            <person name="Probst A.J."/>
            <person name="Thomas B.C."/>
            <person name="Singh A."/>
            <person name="Wilkins M.J."/>
            <person name="Karaoz U."/>
            <person name="Brodie E.L."/>
            <person name="Williams K.H."/>
            <person name="Hubbard S.S."/>
            <person name="Banfield J.F."/>
        </authorList>
    </citation>
    <scope>NUCLEOTIDE SEQUENCE [LARGE SCALE GENOMIC DNA]</scope>
</reference>
<name>A0A1F5ZJV2_9BACT</name>
<dbReference type="CDD" id="cd02511">
    <property type="entry name" value="Beta4Glucosyltransferase"/>
    <property type="match status" value="1"/>
</dbReference>
<dbReference type="Proteomes" id="UP000176923">
    <property type="component" value="Unassembled WGS sequence"/>
</dbReference>
<dbReference type="STRING" id="1798382.A3D77_04675"/>